<organism evidence="4">
    <name type="scientific">Daucus carota subsp. sativus</name>
    <name type="common">Carrot</name>
    <dbReference type="NCBI Taxonomy" id="79200"/>
    <lineage>
        <taxon>Eukaryota</taxon>
        <taxon>Viridiplantae</taxon>
        <taxon>Streptophyta</taxon>
        <taxon>Embryophyta</taxon>
        <taxon>Tracheophyta</taxon>
        <taxon>Spermatophyta</taxon>
        <taxon>Magnoliopsida</taxon>
        <taxon>eudicotyledons</taxon>
        <taxon>Gunneridae</taxon>
        <taxon>Pentapetalae</taxon>
        <taxon>asterids</taxon>
        <taxon>campanulids</taxon>
        <taxon>Apiales</taxon>
        <taxon>Apiaceae</taxon>
        <taxon>Apioideae</taxon>
        <taxon>Scandiceae</taxon>
        <taxon>Daucinae</taxon>
        <taxon>Daucus</taxon>
        <taxon>Daucus sect. Daucus</taxon>
    </lineage>
</organism>
<keyword evidence="3" id="KW-0472">Membrane</keyword>
<reference evidence="4" key="1">
    <citation type="journal article" date="2016" name="Nat. Genet.">
        <title>A high-quality carrot genome assembly provides new insights into carotenoid accumulation and asterid genome evolution.</title>
        <authorList>
            <person name="Iorizzo M."/>
            <person name="Ellison S."/>
            <person name="Senalik D."/>
            <person name="Zeng P."/>
            <person name="Satapoomin P."/>
            <person name="Huang J."/>
            <person name="Bowman M."/>
            <person name="Iovene M."/>
            <person name="Sanseverino W."/>
            <person name="Cavagnaro P."/>
            <person name="Yildiz M."/>
            <person name="Macko-Podgorni A."/>
            <person name="Moranska E."/>
            <person name="Grzebelus E."/>
            <person name="Grzebelus D."/>
            <person name="Ashrafi H."/>
            <person name="Zheng Z."/>
            <person name="Cheng S."/>
            <person name="Spooner D."/>
            <person name="Van Deynze A."/>
            <person name="Simon P."/>
        </authorList>
    </citation>
    <scope>NUCLEOTIDE SEQUENCE [LARGE SCALE GENOMIC DNA]</scope>
    <source>
        <tissue evidence="4">Leaf</tissue>
    </source>
</reference>
<dbReference type="EMBL" id="CP093346">
    <property type="protein sequence ID" value="WOG98388.1"/>
    <property type="molecule type" value="Genomic_DNA"/>
</dbReference>
<dbReference type="OMA" id="FYDADQT"/>
<feature type="region of interest" description="Disordered" evidence="2">
    <location>
        <begin position="1"/>
        <end position="28"/>
    </location>
</feature>
<sequence length="330" mass="36977">MSDSTIVNGVEDKTINIEDNSGDGDGSDSKVAALMLKIAALEQEKSELVHENEVVKERVNKLKGEIEESDAENEKLKSETKVLDSIAGRAAQLETEVSRLQHDLISSLNENQEVNAELSVMKQEIEELRKSDVSKSVSLEAIERERNLLLEKINKDSEAVKESNSRISDLEKKIQALEMRDSGYKSDKIRAEEEMKAKIEERDLKIRDLQNLVDEFEAVLERSNKEKKGLEIVKNDLEALLKQSERKVKEMESKMGLLSKELEGSEKLISGLKEKAIEGMNGDDVVIERGIVGDDEKGFMGFNLEWPIMAASAGAIALLAVVYLHHTKQR</sequence>
<evidence type="ECO:0000256" key="2">
    <source>
        <dbReference type="SAM" id="MobiDB-lite"/>
    </source>
</evidence>
<gene>
    <name evidence="4" type="ORF">DCAR_013314</name>
    <name evidence="5" type="ORF">DCAR_0417729</name>
</gene>
<evidence type="ECO:0000313" key="6">
    <source>
        <dbReference type="Proteomes" id="UP000077755"/>
    </source>
</evidence>
<dbReference type="AlphaFoldDB" id="A0A165YWF9"/>
<proteinExistence type="predicted"/>
<protein>
    <submittedName>
        <fullName evidence="4">Uncharacterized protein</fullName>
    </submittedName>
</protein>
<feature type="coiled-coil region" evidence="1">
    <location>
        <begin position="31"/>
        <end position="268"/>
    </location>
</feature>
<accession>A0A165YWF9</accession>
<evidence type="ECO:0000256" key="1">
    <source>
        <dbReference type="SAM" id="Coils"/>
    </source>
</evidence>
<feature type="transmembrane region" description="Helical" evidence="3">
    <location>
        <begin position="306"/>
        <end position="324"/>
    </location>
</feature>
<evidence type="ECO:0000313" key="4">
    <source>
        <dbReference type="EMBL" id="KZM99324.1"/>
    </source>
</evidence>
<name>A0A165YWF9_DAUCS</name>
<keyword evidence="6" id="KW-1185">Reference proteome</keyword>
<keyword evidence="3" id="KW-0812">Transmembrane</keyword>
<keyword evidence="1" id="KW-0175">Coiled coil</keyword>
<dbReference type="EMBL" id="LNRQ01000004">
    <property type="protein sequence ID" value="KZM99324.1"/>
    <property type="molecule type" value="Genomic_DNA"/>
</dbReference>
<keyword evidence="3" id="KW-1133">Transmembrane helix</keyword>
<evidence type="ECO:0000256" key="3">
    <source>
        <dbReference type="SAM" id="Phobius"/>
    </source>
</evidence>
<reference evidence="5" key="2">
    <citation type="submission" date="2022-03" db="EMBL/GenBank/DDBJ databases">
        <title>Draft title - Genomic analysis of global carrot germplasm unveils the trajectory of domestication and the origin of high carotenoid orange carrot.</title>
        <authorList>
            <person name="Iorizzo M."/>
            <person name="Ellison S."/>
            <person name="Senalik D."/>
            <person name="Macko-Podgorni A."/>
            <person name="Grzebelus D."/>
            <person name="Bostan H."/>
            <person name="Rolling W."/>
            <person name="Curaba J."/>
            <person name="Simon P."/>
        </authorList>
    </citation>
    <scope>NUCLEOTIDE SEQUENCE</scope>
    <source>
        <tissue evidence="5">Leaf</tissue>
    </source>
</reference>
<dbReference type="Proteomes" id="UP000077755">
    <property type="component" value="Chromosome 4"/>
</dbReference>
<dbReference type="OrthoDB" id="1939306at2759"/>
<dbReference type="KEGG" id="dcr:108215568"/>
<evidence type="ECO:0000313" key="5">
    <source>
        <dbReference type="EMBL" id="WOG98388.1"/>
    </source>
</evidence>
<dbReference type="Gramene" id="KZM99324">
    <property type="protein sequence ID" value="KZM99324"/>
    <property type="gene ID" value="DCAR_013314"/>
</dbReference>